<keyword evidence="1" id="KW-0732">Signal</keyword>
<proteinExistence type="predicted"/>
<dbReference type="Gene3D" id="2.120.10.30">
    <property type="entry name" value="TolB, C-terminal domain"/>
    <property type="match status" value="1"/>
</dbReference>
<reference evidence="2 3" key="1">
    <citation type="submission" date="2021-01" db="EMBL/GenBank/DDBJ databases">
        <title>Whole genome shotgun sequence of Asanoa iriomotensis NBRC 100142.</title>
        <authorList>
            <person name="Komaki H."/>
            <person name="Tamura T."/>
        </authorList>
    </citation>
    <scope>NUCLEOTIDE SEQUENCE [LARGE SCALE GENOMIC DNA]</scope>
    <source>
        <strain evidence="2 3">NBRC 100142</strain>
    </source>
</reference>
<dbReference type="SUPFAM" id="SSF63829">
    <property type="entry name" value="Calcium-dependent phosphotriesterase"/>
    <property type="match status" value="1"/>
</dbReference>
<gene>
    <name evidence="2" type="ORF">Air01nite_65820</name>
</gene>
<feature type="signal peptide" evidence="1">
    <location>
        <begin position="1"/>
        <end position="25"/>
    </location>
</feature>
<evidence type="ECO:0000313" key="3">
    <source>
        <dbReference type="Proteomes" id="UP000624325"/>
    </source>
</evidence>
<evidence type="ECO:0000256" key="1">
    <source>
        <dbReference type="SAM" id="SignalP"/>
    </source>
</evidence>
<accession>A0ABQ4CCI6</accession>
<protein>
    <recommendedName>
        <fullName evidence="4">Superoxide dismutase</fullName>
    </recommendedName>
</protein>
<dbReference type="Proteomes" id="UP000624325">
    <property type="component" value="Unassembled WGS sequence"/>
</dbReference>
<comment type="caution">
    <text evidence="2">The sequence shown here is derived from an EMBL/GenBank/DDBJ whole genome shotgun (WGS) entry which is preliminary data.</text>
</comment>
<evidence type="ECO:0008006" key="4">
    <source>
        <dbReference type="Google" id="ProtNLM"/>
    </source>
</evidence>
<feature type="chain" id="PRO_5046065483" description="Superoxide dismutase" evidence="1">
    <location>
        <begin position="26"/>
        <end position="321"/>
    </location>
</feature>
<name>A0ABQ4CCI6_9ACTN</name>
<evidence type="ECO:0000313" key="2">
    <source>
        <dbReference type="EMBL" id="GIF60487.1"/>
    </source>
</evidence>
<sequence length="321" mass="33653">MKQLVAAAAAGLMVVAVAGRSPAFAVSQRPTTYTVSQEPGVLPESISVSRDGTMYVTSFGTGAVYRGNTRDPRMKPFLPAGSDGRTHAAGVEVDESGRLFIAGWDTRAVWVYGPNGSLVAKRVAPNAAAALNDLVVTDDALYVTDSATGILWRAPIDGARIGELTEWMSPAQFPVTPGFLNGIVVTPDHRVALVGDGGTGSGEPGDAHLYRVDLRKRAVTEVAVNGGFLATPDGLLLEGQRLYASVNFPDSDGSPTYSVDLAILNADLTSMRMVSRSGLAPASQAPTAVARDCDRLLWVNSQFGGNPPTPPFTVTEVPGLR</sequence>
<organism evidence="2 3">
    <name type="scientific">Asanoa iriomotensis</name>
    <dbReference type="NCBI Taxonomy" id="234613"/>
    <lineage>
        <taxon>Bacteria</taxon>
        <taxon>Bacillati</taxon>
        <taxon>Actinomycetota</taxon>
        <taxon>Actinomycetes</taxon>
        <taxon>Micromonosporales</taxon>
        <taxon>Micromonosporaceae</taxon>
        <taxon>Asanoa</taxon>
    </lineage>
</organism>
<dbReference type="EMBL" id="BONC01000068">
    <property type="protein sequence ID" value="GIF60487.1"/>
    <property type="molecule type" value="Genomic_DNA"/>
</dbReference>
<dbReference type="InterPro" id="IPR011042">
    <property type="entry name" value="6-blade_b-propeller_TolB-like"/>
</dbReference>
<keyword evidence="3" id="KW-1185">Reference proteome</keyword>